<evidence type="ECO:0000256" key="2">
    <source>
        <dbReference type="ARBA" id="ARBA00006311"/>
    </source>
</evidence>
<dbReference type="InterPro" id="IPR004279">
    <property type="entry name" value="Perilipin"/>
</dbReference>
<dbReference type="Pfam" id="PF17798">
    <property type="entry name" value="TRIF-NTD"/>
    <property type="match status" value="1"/>
</dbReference>
<dbReference type="GO" id="GO:0010890">
    <property type="term" value="P:positive regulation of triglyceride storage"/>
    <property type="evidence" value="ECO:0007669"/>
    <property type="project" value="TreeGrafter"/>
</dbReference>
<dbReference type="SUPFAM" id="SSF109775">
    <property type="entry name" value="Mannose-6-phosphate receptor binding protein 1 (Tip47), C-terminal domain"/>
    <property type="match status" value="1"/>
</dbReference>
<evidence type="ECO:0000256" key="3">
    <source>
        <dbReference type="ARBA" id="ARBA00022677"/>
    </source>
</evidence>
<feature type="region of interest" description="Disordered" evidence="4">
    <location>
        <begin position="385"/>
        <end position="414"/>
    </location>
</feature>
<proteinExistence type="inferred from homology"/>
<comment type="similarity">
    <text evidence="2">Belongs to the perilipin family.</text>
</comment>
<evidence type="ECO:0000256" key="4">
    <source>
        <dbReference type="SAM" id="MobiDB-lite"/>
    </source>
</evidence>
<feature type="compositionally biased region" description="Pro residues" evidence="4">
    <location>
        <begin position="693"/>
        <end position="713"/>
    </location>
</feature>
<feature type="region of interest" description="Disordered" evidence="4">
    <location>
        <begin position="690"/>
        <end position="737"/>
    </location>
</feature>
<dbReference type="PANTHER" id="PTHR14024:SF11">
    <property type="entry name" value="PERILIPIN-3"/>
    <property type="match status" value="1"/>
</dbReference>
<protein>
    <submittedName>
        <fullName evidence="6">Perilipin-3</fullName>
    </submittedName>
</protein>
<dbReference type="EMBL" id="KN122676">
    <property type="protein sequence ID" value="KFO28821.1"/>
    <property type="molecule type" value="Genomic_DNA"/>
</dbReference>
<dbReference type="Gene3D" id="1.20.120.340">
    <property type="entry name" value="Flagellar protein FliS"/>
    <property type="match status" value="1"/>
</dbReference>
<dbReference type="Pfam" id="PF03036">
    <property type="entry name" value="Perilipin"/>
    <property type="match status" value="1"/>
</dbReference>
<evidence type="ECO:0000313" key="7">
    <source>
        <dbReference type="Proteomes" id="UP000028990"/>
    </source>
</evidence>
<dbReference type="GO" id="GO:0005811">
    <property type="term" value="C:lipid droplet"/>
    <property type="evidence" value="ECO:0007669"/>
    <property type="project" value="UniProtKB-SubCell"/>
</dbReference>
<feature type="region of interest" description="Disordered" evidence="4">
    <location>
        <begin position="1"/>
        <end position="26"/>
    </location>
</feature>
<dbReference type="Gene3D" id="3.40.50.10140">
    <property type="entry name" value="Toll/interleukin-1 receptor homology (TIR) domain"/>
    <property type="match status" value="1"/>
</dbReference>
<gene>
    <name evidence="6" type="ORF">H920_09763</name>
</gene>
<reference evidence="6 7" key="1">
    <citation type="submission" date="2013-11" db="EMBL/GenBank/DDBJ databases">
        <title>The Damaraland mole rat (Fukomys damarensis) genome and evolution of African mole rats.</title>
        <authorList>
            <person name="Gladyshev V.N."/>
            <person name="Fang X."/>
        </authorList>
    </citation>
    <scope>NUCLEOTIDE SEQUENCE [LARGE SCALE GENOMIC DNA]</scope>
    <source>
        <tissue evidence="6">Liver</tissue>
    </source>
</reference>
<organism evidence="6 7">
    <name type="scientific">Fukomys damarensis</name>
    <name type="common">Damaraland mole rat</name>
    <name type="synonym">Cryptomys damarensis</name>
    <dbReference type="NCBI Taxonomy" id="885580"/>
    <lineage>
        <taxon>Eukaryota</taxon>
        <taxon>Metazoa</taxon>
        <taxon>Chordata</taxon>
        <taxon>Craniata</taxon>
        <taxon>Vertebrata</taxon>
        <taxon>Euteleostomi</taxon>
        <taxon>Mammalia</taxon>
        <taxon>Eutheria</taxon>
        <taxon>Euarchontoglires</taxon>
        <taxon>Glires</taxon>
        <taxon>Rodentia</taxon>
        <taxon>Hystricomorpha</taxon>
        <taxon>Bathyergidae</taxon>
        <taxon>Fukomys</taxon>
    </lineage>
</organism>
<feature type="domain" description="TRIF N-terminal" evidence="5">
    <location>
        <begin position="448"/>
        <end position="519"/>
    </location>
</feature>
<dbReference type="GO" id="GO:0005829">
    <property type="term" value="C:cytosol"/>
    <property type="evidence" value="ECO:0007669"/>
    <property type="project" value="TreeGrafter"/>
</dbReference>
<keyword evidence="7" id="KW-1185">Reference proteome</keyword>
<feature type="compositionally biased region" description="Pro residues" evidence="4">
    <location>
        <begin position="721"/>
        <end position="737"/>
    </location>
</feature>
<accession>A0A091E182</accession>
<dbReference type="InterPro" id="IPR035897">
    <property type="entry name" value="Toll_tir_struct_dom_sf"/>
</dbReference>
<dbReference type="AlphaFoldDB" id="A0A091E182"/>
<sequence length="778" mass="84883">MDAQGTEAGADSQVTPEEPEQQPSVVDRVTSMPLISSTCDMVSAAYASTKESHPHVRTVCDAAEKGVRALTAAAVSGAQPILSRLEPQLTSASEYAHRGLDKLEENLPILQQPTEKVLADTKELVSAKVSEARDVVSHTVSSAKDSVATRVAGAVDVTRGAVQSGVDMTKSAVTSGVQSVMGSRVGQMVLSRAETVLGKSEAWADNHLPMTDAELARLATSLEGFDIASVQQQRQEQSYFVRLGSLSERLRQHAYEHSLGKLRSTKEHAQEALQQLAHALSLMETVKQGVDQKFLEGQEKLHRMWLSWNQRTSQGPEKDPAKPEVESRALAMCREVVQQLQGTSVTQRGPAWLLGPLGDFPGFAVISPAPPRYAEGAVPPLCYSGRGRVSGGERTTQPRRGNTEGQAHPISTHTPPQLFASYLRCVLASRSVQKEPGLHYQPHRPVPMACPGPSLPGAFDLLAATGPDELVALRHKLQTVYRGRRGADLLHTMVLLQLGRGTEARISLDALKADTVARADAIDHSGFVILLMTPNFDSALSLHQVNQALTSSFTHHGRRDSVVPFLPLESAPGLQRSDTSRLLSGLVWLDERSKIFSRKVGNTFKPQRLWERRAHWQREQDVRARLEARQRLDGERQQAEALHAQHSAYLQSYLAWQAQMDRLKADFGSHLSLGTQVPYPAQRPFGVQGPWGTLPPFPGWPGCPQPPTLPPGHPGSSSPAFPQPPTFPPASSAPPQTPLIIHHAQMVQLGINNHMWNQRGAQAPEDTAPEVERLRDQA</sequence>
<dbReference type="InterPro" id="IPR025735">
    <property type="entry name" value="RHIM"/>
</dbReference>
<dbReference type="GO" id="GO:0019915">
    <property type="term" value="P:lipid storage"/>
    <property type="evidence" value="ECO:0007669"/>
    <property type="project" value="TreeGrafter"/>
</dbReference>
<dbReference type="STRING" id="885580.ENSFDAP00000022016"/>
<dbReference type="Proteomes" id="UP000028990">
    <property type="component" value="Unassembled WGS sequence"/>
</dbReference>
<evidence type="ECO:0000259" key="5">
    <source>
        <dbReference type="Pfam" id="PF17798"/>
    </source>
</evidence>
<dbReference type="Gene3D" id="3.30.720.170">
    <property type="entry name" value="Perilipin, alpha-beta domain"/>
    <property type="match status" value="1"/>
</dbReference>
<comment type="subcellular location">
    <subcellularLocation>
        <location evidence="1">Lipid droplet</location>
    </subcellularLocation>
</comment>
<keyword evidence="3" id="KW-0551">Lipid droplet</keyword>
<feature type="compositionally biased region" description="Polar residues" evidence="4">
    <location>
        <begin position="393"/>
        <end position="414"/>
    </location>
</feature>
<dbReference type="Pfam" id="PF12721">
    <property type="entry name" value="RHIM"/>
    <property type="match status" value="1"/>
</dbReference>
<dbReference type="InterPro" id="IPR040886">
    <property type="entry name" value="TRIF_N"/>
</dbReference>
<name>A0A091E182_FUKDA</name>
<evidence type="ECO:0000313" key="6">
    <source>
        <dbReference type="EMBL" id="KFO28821.1"/>
    </source>
</evidence>
<dbReference type="PANTHER" id="PTHR14024">
    <property type="entry name" value="PERILIPIN"/>
    <property type="match status" value="1"/>
</dbReference>
<dbReference type="eggNOG" id="ENOG502RXF3">
    <property type="taxonomic scope" value="Eukaryota"/>
</dbReference>
<evidence type="ECO:0000256" key="1">
    <source>
        <dbReference type="ARBA" id="ARBA00004502"/>
    </source>
</evidence>